<reference evidence="4" key="2">
    <citation type="journal article" date="2020" name="Plant J.">
        <title>Transposons played a major role in the diversification between the closely related almond and peach genomes: results from the almond genome sequence.</title>
        <authorList>
            <person name="Alioto T."/>
            <person name="Alexiou K.G."/>
            <person name="Bardil A."/>
            <person name="Barteri F."/>
            <person name="Castanera R."/>
            <person name="Cruz F."/>
            <person name="Dhingra A."/>
            <person name="Duval H."/>
            <person name="Fernandez I Marti A."/>
            <person name="Frias L."/>
            <person name="Galan B."/>
            <person name="Garcia J.L."/>
            <person name="Howad W."/>
            <person name="Gomez-Garrido J."/>
            <person name="Gut M."/>
            <person name="Julca I."/>
            <person name="Morata J."/>
            <person name="Puigdomenech P."/>
            <person name="Ribeca P."/>
            <person name="Rubio Cabetas M.J."/>
            <person name="Vlasova A."/>
            <person name="Wirthensohn M."/>
            <person name="Garcia-Mas J."/>
            <person name="Gabaldon T."/>
            <person name="Casacuberta J.M."/>
            <person name="Arus P."/>
        </authorList>
    </citation>
    <scope>NUCLEOTIDE SEQUENCE [LARGE SCALE GENOMIC DNA]</scope>
    <source>
        <strain evidence="4">cv. Texas</strain>
    </source>
</reference>
<dbReference type="PANTHER" id="PTHR35461:SF1">
    <property type="entry name" value="LOW PROTEIN: ATP-DEPENDENT RNA HELICASE-LIKE PROTEIN"/>
    <property type="match status" value="1"/>
</dbReference>
<evidence type="ECO:0000313" key="2">
    <source>
        <dbReference type="EMBL" id="KAI5337089.1"/>
    </source>
</evidence>
<name>A0A5E4FZ74_PRUDU</name>
<evidence type="ECO:0000313" key="3">
    <source>
        <dbReference type="EMBL" id="VVA32714.1"/>
    </source>
</evidence>
<dbReference type="Proteomes" id="UP000327085">
    <property type="component" value="Chromosome 3"/>
</dbReference>
<dbReference type="EMBL" id="CABIKO010000259">
    <property type="protein sequence ID" value="VVA32714.1"/>
    <property type="molecule type" value="Genomic_DNA"/>
</dbReference>
<reference evidence="3" key="1">
    <citation type="submission" date="2019-07" db="EMBL/GenBank/DDBJ databases">
        <authorList>
            <person name="Alioto T."/>
            <person name="Alioto T."/>
            <person name="Gomez Garrido J."/>
        </authorList>
    </citation>
    <scope>NUCLEOTIDE SEQUENCE</scope>
</reference>
<dbReference type="Proteomes" id="UP001054821">
    <property type="component" value="Chromosome 3"/>
</dbReference>
<organism evidence="3 4">
    <name type="scientific">Prunus dulcis</name>
    <name type="common">Almond</name>
    <name type="synonym">Amygdalus dulcis</name>
    <dbReference type="NCBI Taxonomy" id="3755"/>
    <lineage>
        <taxon>Eukaryota</taxon>
        <taxon>Viridiplantae</taxon>
        <taxon>Streptophyta</taxon>
        <taxon>Embryophyta</taxon>
        <taxon>Tracheophyta</taxon>
        <taxon>Spermatophyta</taxon>
        <taxon>Magnoliopsida</taxon>
        <taxon>eudicotyledons</taxon>
        <taxon>Gunneridae</taxon>
        <taxon>Pentapetalae</taxon>
        <taxon>rosids</taxon>
        <taxon>fabids</taxon>
        <taxon>Rosales</taxon>
        <taxon>Rosaceae</taxon>
        <taxon>Amygdaloideae</taxon>
        <taxon>Amygdaleae</taxon>
        <taxon>Prunus</taxon>
    </lineage>
</organism>
<dbReference type="Gramene" id="VVA32714">
    <property type="protein sequence ID" value="VVA32714"/>
    <property type="gene ID" value="Prudul26B011727"/>
</dbReference>
<feature type="compositionally biased region" description="Basic and acidic residues" evidence="1">
    <location>
        <begin position="71"/>
        <end position="85"/>
    </location>
</feature>
<dbReference type="AlphaFoldDB" id="A0A5E4FZ74"/>
<dbReference type="EMBL" id="JAJFAZ020000003">
    <property type="protein sequence ID" value="KAI5337089.1"/>
    <property type="molecule type" value="Genomic_DNA"/>
</dbReference>
<dbReference type="InParanoid" id="A0A5E4FZ74"/>
<gene>
    <name evidence="3" type="ORF">ALMOND_2B011727</name>
    <name evidence="2" type="ORF">L3X38_016358</name>
</gene>
<evidence type="ECO:0000256" key="1">
    <source>
        <dbReference type="SAM" id="MobiDB-lite"/>
    </source>
</evidence>
<keyword evidence="5" id="KW-1185">Reference proteome</keyword>
<evidence type="ECO:0000313" key="4">
    <source>
        <dbReference type="Proteomes" id="UP000327085"/>
    </source>
</evidence>
<evidence type="ECO:0000313" key="5">
    <source>
        <dbReference type="Proteomes" id="UP001054821"/>
    </source>
</evidence>
<proteinExistence type="predicted"/>
<feature type="region of interest" description="Disordered" evidence="1">
    <location>
        <begin position="71"/>
        <end position="132"/>
    </location>
</feature>
<reference evidence="2 5" key="3">
    <citation type="journal article" date="2022" name="G3 (Bethesda)">
        <title>Whole-genome sequence and methylome profiling of the almond [Prunus dulcis (Mill.) D.A. Webb] cultivar 'Nonpareil'.</title>
        <authorList>
            <person name="D'Amico-Willman K.M."/>
            <person name="Ouma W.Z."/>
            <person name="Meulia T."/>
            <person name="Sideli G.M."/>
            <person name="Gradziel T.M."/>
            <person name="Fresnedo-Ramirez J."/>
        </authorList>
    </citation>
    <scope>NUCLEOTIDE SEQUENCE [LARGE SCALE GENOMIC DNA]</scope>
    <source>
        <strain evidence="2">Clone GOH B32 T37-40</strain>
    </source>
</reference>
<dbReference type="PANTHER" id="PTHR35461">
    <property type="entry name" value="BNAANNG14610D PROTEIN"/>
    <property type="match status" value="1"/>
</dbReference>
<sequence length="214" mass="24635">MVLQETIHNSKNFFHRTLGNLKSFFFGGYKKLPKTLSFNPFYCGRDPKYHQTDQFYTDFYDDWESTLDKANKRDSASKEPTKEDDACSGSFLDFSKQSPKKSKQEGGLKQKKQMGSSHHLGKKEVQSSLQSMNGGSLAKKMKEFEMVDTSDVEQVLDVEEALHYYSRLKSPVYVDIVDKFFLDMYSDFSVPRASININNSKRRLGSQRLGSIRL</sequence>
<accession>A0A5E4FZ74</accession>
<protein>
    <submittedName>
        <fullName evidence="3">PREDICTED: LOW</fullName>
    </submittedName>
</protein>
<dbReference type="OMA" id="FLDMYSD"/>